<dbReference type="OrthoDB" id="7574466at2"/>
<gene>
    <name evidence="1" type="ORF">NS355_02490</name>
</gene>
<dbReference type="RefSeq" id="WP_058744210.1">
    <property type="nucleotide sequence ID" value="NZ_LDTF01000007.1"/>
</dbReference>
<comment type="caution">
    <text evidence="1">The sequence shown here is derived from an EMBL/GenBank/DDBJ whole genome shotgun (WGS) entry which is preliminary data.</text>
</comment>
<proteinExistence type="predicted"/>
<name>A0A147IZ38_9SPHN</name>
<sequence>MTAPARFTKTDVTRAMKGARDAGFGHVRVAIDVHGNMVIDASDSPTIVGRPNPLDRLLPK</sequence>
<accession>A0A147IZ38</accession>
<dbReference type="AlphaFoldDB" id="A0A147IZ38"/>
<evidence type="ECO:0000313" key="2">
    <source>
        <dbReference type="Proteomes" id="UP000073923"/>
    </source>
</evidence>
<reference evidence="1 2" key="1">
    <citation type="journal article" date="2016" name="Front. Microbiol.">
        <title>Genomic Resource of Rice Seed Associated Bacteria.</title>
        <authorList>
            <person name="Midha S."/>
            <person name="Bansal K."/>
            <person name="Sharma S."/>
            <person name="Kumar N."/>
            <person name="Patil P.P."/>
            <person name="Chaudhry V."/>
            <person name="Patil P.B."/>
        </authorList>
    </citation>
    <scope>NUCLEOTIDE SEQUENCE [LARGE SCALE GENOMIC DNA]</scope>
    <source>
        <strain evidence="1 2">NS355</strain>
    </source>
</reference>
<protein>
    <submittedName>
        <fullName evidence="1">Uncharacterized protein</fullName>
    </submittedName>
</protein>
<dbReference type="EMBL" id="LDTF01000007">
    <property type="protein sequence ID" value="KTW01071.1"/>
    <property type="molecule type" value="Genomic_DNA"/>
</dbReference>
<dbReference type="PATRIC" id="fig|172044.3.peg.2766"/>
<dbReference type="Proteomes" id="UP000073923">
    <property type="component" value="Unassembled WGS sequence"/>
</dbReference>
<organism evidence="1 2">
    <name type="scientific">Sphingomonas yabuuchiae</name>
    <dbReference type="NCBI Taxonomy" id="172044"/>
    <lineage>
        <taxon>Bacteria</taxon>
        <taxon>Pseudomonadati</taxon>
        <taxon>Pseudomonadota</taxon>
        <taxon>Alphaproteobacteria</taxon>
        <taxon>Sphingomonadales</taxon>
        <taxon>Sphingomonadaceae</taxon>
        <taxon>Sphingomonas</taxon>
    </lineage>
</organism>
<evidence type="ECO:0000313" key="1">
    <source>
        <dbReference type="EMBL" id="KTW01071.1"/>
    </source>
</evidence>